<sequence>MVKKDRLPDRKTRRRSQHRMKKFQIKANASPLFQFYPKNETPNNEHEHQRSSIVAVSRSDSAAIPHADSYAPSVAGSNKGT</sequence>
<evidence type="ECO:0000313" key="4">
    <source>
        <dbReference type="WBParaSite" id="ASIM_0001436801-mRNA-1"/>
    </source>
</evidence>
<feature type="region of interest" description="Disordered" evidence="1">
    <location>
        <begin position="1"/>
        <end position="81"/>
    </location>
</feature>
<reference evidence="2 3" key="2">
    <citation type="submission" date="2018-11" db="EMBL/GenBank/DDBJ databases">
        <authorList>
            <consortium name="Pathogen Informatics"/>
        </authorList>
    </citation>
    <scope>NUCLEOTIDE SEQUENCE [LARGE SCALE GENOMIC DNA]</scope>
</reference>
<dbReference type="AlphaFoldDB" id="A0A0M3K0M6"/>
<evidence type="ECO:0000256" key="1">
    <source>
        <dbReference type="SAM" id="MobiDB-lite"/>
    </source>
</evidence>
<feature type="compositionally biased region" description="Basic and acidic residues" evidence="1">
    <location>
        <begin position="1"/>
        <end position="10"/>
    </location>
</feature>
<protein>
    <submittedName>
        <fullName evidence="4">Ovule protein</fullName>
    </submittedName>
</protein>
<dbReference type="Proteomes" id="UP000267096">
    <property type="component" value="Unassembled WGS sequence"/>
</dbReference>
<proteinExistence type="predicted"/>
<organism evidence="4">
    <name type="scientific">Anisakis simplex</name>
    <name type="common">Herring worm</name>
    <dbReference type="NCBI Taxonomy" id="6269"/>
    <lineage>
        <taxon>Eukaryota</taxon>
        <taxon>Metazoa</taxon>
        <taxon>Ecdysozoa</taxon>
        <taxon>Nematoda</taxon>
        <taxon>Chromadorea</taxon>
        <taxon>Rhabditida</taxon>
        <taxon>Spirurina</taxon>
        <taxon>Ascaridomorpha</taxon>
        <taxon>Ascaridoidea</taxon>
        <taxon>Anisakidae</taxon>
        <taxon>Anisakis</taxon>
        <taxon>Anisakis simplex complex</taxon>
    </lineage>
</organism>
<reference evidence="4" key="1">
    <citation type="submission" date="2017-02" db="UniProtKB">
        <authorList>
            <consortium name="WormBaseParasite"/>
        </authorList>
    </citation>
    <scope>IDENTIFICATION</scope>
</reference>
<gene>
    <name evidence="2" type="ORF">ASIM_LOCUS13795</name>
</gene>
<dbReference type="EMBL" id="UYRR01031501">
    <property type="protein sequence ID" value="VDK50591.1"/>
    <property type="molecule type" value="Genomic_DNA"/>
</dbReference>
<evidence type="ECO:0000313" key="3">
    <source>
        <dbReference type="Proteomes" id="UP000267096"/>
    </source>
</evidence>
<feature type="compositionally biased region" description="Polar residues" evidence="1">
    <location>
        <begin position="51"/>
        <end position="60"/>
    </location>
</feature>
<feature type="compositionally biased region" description="Basic residues" evidence="1">
    <location>
        <begin position="11"/>
        <end position="24"/>
    </location>
</feature>
<dbReference type="WBParaSite" id="ASIM_0001436801-mRNA-1">
    <property type="protein sequence ID" value="ASIM_0001436801-mRNA-1"/>
    <property type="gene ID" value="ASIM_0001436801"/>
</dbReference>
<evidence type="ECO:0000313" key="2">
    <source>
        <dbReference type="EMBL" id="VDK50591.1"/>
    </source>
</evidence>
<name>A0A0M3K0M6_ANISI</name>
<accession>A0A0M3K0M6</accession>
<keyword evidence="3" id="KW-1185">Reference proteome</keyword>